<dbReference type="EMBL" id="CP029191">
    <property type="protein sequence ID" value="QES45627.1"/>
    <property type="molecule type" value="Genomic_DNA"/>
</dbReference>
<feature type="domain" description="O-methyltransferase dimerisation" evidence="6">
    <location>
        <begin position="28"/>
        <end position="94"/>
    </location>
</feature>
<dbReference type="GO" id="GO:0032259">
    <property type="term" value="P:methylation"/>
    <property type="evidence" value="ECO:0007669"/>
    <property type="project" value="UniProtKB-KW"/>
</dbReference>
<protein>
    <submittedName>
        <fullName evidence="7">Uncharacterized protein</fullName>
    </submittedName>
</protein>
<accession>A0A5P2CUE7</accession>
<dbReference type="PROSITE" id="PS51683">
    <property type="entry name" value="SAM_OMT_II"/>
    <property type="match status" value="1"/>
</dbReference>
<dbReference type="Proteomes" id="UP000324015">
    <property type="component" value="Chromosome"/>
</dbReference>
<dbReference type="GO" id="GO:0046983">
    <property type="term" value="F:protein dimerization activity"/>
    <property type="evidence" value="ECO:0007669"/>
    <property type="project" value="InterPro"/>
</dbReference>
<feature type="active site" description="Proton acceptor" evidence="4">
    <location>
        <position position="261"/>
    </location>
</feature>
<dbReference type="InterPro" id="IPR036390">
    <property type="entry name" value="WH_DNA-bd_sf"/>
</dbReference>
<keyword evidence="3" id="KW-0949">S-adenosyl-L-methionine</keyword>
<dbReference type="InterPro" id="IPR012967">
    <property type="entry name" value="COMT_dimerisation"/>
</dbReference>
<evidence type="ECO:0000256" key="2">
    <source>
        <dbReference type="ARBA" id="ARBA00022679"/>
    </source>
</evidence>
<evidence type="ECO:0000256" key="1">
    <source>
        <dbReference type="ARBA" id="ARBA00022603"/>
    </source>
</evidence>
<evidence type="ECO:0000259" key="6">
    <source>
        <dbReference type="Pfam" id="PF08100"/>
    </source>
</evidence>
<evidence type="ECO:0000259" key="5">
    <source>
        <dbReference type="Pfam" id="PF00891"/>
    </source>
</evidence>
<evidence type="ECO:0000313" key="8">
    <source>
        <dbReference type="Proteomes" id="UP000324015"/>
    </source>
</evidence>
<proteinExistence type="predicted"/>
<dbReference type="PIRSF" id="PIRSF005739">
    <property type="entry name" value="O-mtase"/>
    <property type="match status" value="1"/>
</dbReference>
<keyword evidence="1" id="KW-0489">Methyltransferase</keyword>
<sequence length="351" mass="37518">MNGPSTSVSASASASAAGGRAPAVAMLRLLAGFQVSQALYVIARAGVADQLAAGPRPVAEAAAAAGVRTDLLRRLIRTLAAEQVFVFDADQDTVGLGPLGHTLCSGTDDSLRDVALMWMDTHYAPFARLWSTLHDGVPAAEREWGKPLFDWIAEEPDRVDGFNAAMGNLLALRQDALDSLDLRKVHHLVDIGGADGTALAALARRHEWLWGTVFDLPHVVAGAEPVLRAAGVADRVGTWGGDFFESVPPGADAYLACFILHDWNDDQCARILDRVRRAAGSRARLFLVETVLDEGAAPEVATLLDLTMMGMLNGRERSRADWRSLLSGAGFRLDRVVETNGPMCVIEATSL</sequence>
<dbReference type="Pfam" id="PF00891">
    <property type="entry name" value="Methyltransf_2"/>
    <property type="match status" value="1"/>
</dbReference>
<dbReference type="Gene3D" id="1.10.10.10">
    <property type="entry name" value="Winged helix-like DNA-binding domain superfamily/Winged helix DNA-binding domain"/>
    <property type="match status" value="1"/>
</dbReference>
<dbReference type="GO" id="GO:0008171">
    <property type="term" value="F:O-methyltransferase activity"/>
    <property type="evidence" value="ECO:0007669"/>
    <property type="project" value="InterPro"/>
</dbReference>
<dbReference type="SUPFAM" id="SSF53335">
    <property type="entry name" value="S-adenosyl-L-methionine-dependent methyltransferases"/>
    <property type="match status" value="1"/>
</dbReference>
<dbReference type="Gene3D" id="3.40.50.150">
    <property type="entry name" value="Vaccinia Virus protein VP39"/>
    <property type="match status" value="1"/>
</dbReference>
<evidence type="ECO:0000313" key="7">
    <source>
        <dbReference type="EMBL" id="QES45627.1"/>
    </source>
</evidence>
<dbReference type="SUPFAM" id="SSF46785">
    <property type="entry name" value="Winged helix' DNA-binding domain"/>
    <property type="match status" value="1"/>
</dbReference>
<evidence type="ECO:0000256" key="4">
    <source>
        <dbReference type="PIRSR" id="PIRSR005739-1"/>
    </source>
</evidence>
<dbReference type="InterPro" id="IPR029063">
    <property type="entry name" value="SAM-dependent_MTases_sf"/>
</dbReference>
<dbReference type="PANTHER" id="PTHR43712:SF2">
    <property type="entry name" value="O-METHYLTRANSFERASE CICE"/>
    <property type="match status" value="1"/>
</dbReference>
<reference evidence="7 8" key="1">
    <citation type="submission" date="2018-05" db="EMBL/GenBank/DDBJ databases">
        <title>Streptomyces venezuelae.</title>
        <authorList>
            <person name="Kim W."/>
            <person name="Lee N."/>
            <person name="Cho B.-K."/>
        </authorList>
    </citation>
    <scope>NUCLEOTIDE SEQUENCE [LARGE SCALE GENOMIC DNA]</scope>
    <source>
        <strain evidence="7 8">ATCC 14585</strain>
    </source>
</reference>
<keyword evidence="2" id="KW-0808">Transferase</keyword>
<dbReference type="InterPro" id="IPR016461">
    <property type="entry name" value="COMT-like"/>
</dbReference>
<evidence type="ECO:0000256" key="3">
    <source>
        <dbReference type="ARBA" id="ARBA00022691"/>
    </source>
</evidence>
<organism evidence="7 8">
    <name type="scientific">Streptomyces venezuelae</name>
    <dbReference type="NCBI Taxonomy" id="54571"/>
    <lineage>
        <taxon>Bacteria</taxon>
        <taxon>Bacillati</taxon>
        <taxon>Actinomycetota</taxon>
        <taxon>Actinomycetes</taxon>
        <taxon>Kitasatosporales</taxon>
        <taxon>Streptomycetaceae</taxon>
        <taxon>Streptomyces</taxon>
    </lineage>
</organism>
<name>A0A5P2CUE7_STRVZ</name>
<dbReference type="PANTHER" id="PTHR43712">
    <property type="entry name" value="PUTATIVE (AFU_ORTHOLOGUE AFUA_4G14580)-RELATED"/>
    <property type="match status" value="1"/>
</dbReference>
<dbReference type="InterPro" id="IPR001077">
    <property type="entry name" value="COMT_C"/>
</dbReference>
<gene>
    <name evidence="7" type="ORF">DEJ49_35710</name>
</gene>
<dbReference type="InterPro" id="IPR036388">
    <property type="entry name" value="WH-like_DNA-bd_sf"/>
</dbReference>
<dbReference type="Pfam" id="PF08100">
    <property type="entry name" value="Dimerisation"/>
    <property type="match status" value="1"/>
</dbReference>
<dbReference type="AlphaFoldDB" id="A0A5P2CUE7"/>
<feature type="domain" description="O-methyltransferase C-terminal" evidence="5">
    <location>
        <begin position="141"/>
        <end position="332"/>
    </location>
</feature>